<dbReference type="Proteomes" id="UP000728032">
    <property type="component" value="Unassembled WGS sequence"/>
</dbReference>
<dbReference type="Pfam" id="PF10343">
    <property type="entry name" value="Q_salvage"/>
    <property type="match status" value="1"/>
</dbReference>
<evidence type="ECO:0000256" key="3">
    <source>
        <dbReference type="ARBA" id="ARBA00035306"/>
    </source>
</evidence>
<dbReference type="PANTHER" id="PTHR21314:SF0">
    <property type="entry name" value="QUEUOSINE 5'-PHOSPHATE N-GLYCOSYLASE_HYDROLASE"/>
    <property type="match status" value="1"/>
</dbReference>
<evidence type="ECO:0000313" key="8">
    <source>
        <dbReference type="Proteomes" id="UP000728032"/>
    </source>
</evidence>
<evidence type="ECO:0000256" key="5">
    <source>
        <dbReference type="ARBA" id="ARBA00048204"/>
    </source>
</evidence>
<name>A0A7R9LRN0_9ACAR</name>
<protein>
    <recommendedName>
        <fullName evidence="3 6">Queuosine 5'-phosphate N-glycosylase/hydrolase</fullName>
        <ecNumber evidence="6">3.2.2.-</ecNumber>
    </recommendedName>
    <alternativeName>
        <fullName evidence="4 6">Queuosine-nucleotide N-glycosylase/hydrolase</fullName>
    </alternativeName>
</protein>
<evidence type="ECO:0000256" key="2">
    <source>
        <dbReference type="ARBA" id="ARBA00035119"/>
    </source>
</evidence>
<dbReference type="GO" id="GO:0016787">
    <property type="term" value="F:hydrolase activity"/>
    <property type="evidence" value="ECO:0007669"/>
    <property type="project" value="UniProtKB-KW"/>
</dbReference>
<dbReference type="EMBL" id="OC916850">
    <property type="protein sequence ID" value="CAD7645447.1"/>
    <property type="molecule type" value="Genomic_DNA"/>
</dbReference>
<keyword evidence="1 6" id="KW-0378">Hydrolase</keyword>
<organism evidence="7">
    <name type="scientific">Oppiella nova</name>
    <dbReference type="NCBI Taxonomy" id="334625"/>
    <lineage>
        <taxon>Eukaryota</taxon>
        <taxon>Metazoa</taxon>
        <taxon>Ecdysozoa</taxon>
        <taxon>Arthropoda</taxon>
        <taxon>Chelicerata</taxon>
        <taxon>Arachnida</taxon>
        <taxon>Acari</taxon>
        <taxon>Acariformes</taxon>
        <taxon>Sarcoptiformes</taxon>
        <taxon>Oribatida</taxon>
        <taxon>Brachypylina</taxon>
        <taxon>Oppioidea</taxon>
        <taxon>Oppiidae</taxon>
        <taxon>Oppiella</taxon>
    </lineage>
</organism>
<evidence type="ECO:0000256" key="4">
    <source>
        <dbReference type="ARBA" id="ARBA00035393"/>
    </source>
</evidence>
<dbReference type="InterPro" id="IPR019438">
    <property type="entry name" value="Q_salvage"/>
</dbReference>
<comment type="function">
    <text evidence="6">Catalyzes the hydrolysis of queuosine 5'-phosphate, releasing the nucleobase queuine (q). Is required for salvage of queuine from exogenous queuosine (Q) that is imported and then converted to queuosine 5'-phosphate intracellularly.</text>
</comment>
<proteinExistence type="inferred from homology"/>
<keyword evidence="8" id="KW-1185">Reference proteome</keyword>
<dbReference type="OrthoDB" id="416777at2759"/>
<comment type="similarity">
    <text evidence="2 6">Belongs to the QNG1 protein family.</text>
</comment>
<accession>A0A7R9LRN0</accession>
<dbReference type="EMBL" id="CAJPVJ010002025">
    <property type="protein sequence ID" value="CAG2165674.1"/>
    <property type="molecule type" value="Genomic_DNA"/>
</dbReference>
<evidence type="ECO:0000256" key="1">
    <source>
        <dbReference type="ARBA" id="ARBA00022801"/>
    </source>
</evidence>
<dbReference type="EC" id="3.2.2.-" evidence="6"/>
<comment type="catalytic activity">
    <reaction evidence="5 6">
        <text>queuosine 5'-phosphate + H2O = queuine + D-ribose 5-phosphate</text>
        <dbReference type="Rhea" id="RHEA:75387"/>
        <dbReference type="ChEBI" id="CHEBI:15377"/>
        <dbReference type="ChEBI" id="CHEBI:17433"/>
        <dbReference type="ChEBI" id="CHEBI:78346"/>
        <dbReference type="ChEBI" id="CHEBI:194371"/>
    </reaction>
    <physiologicalReaction direction="left-to-right" evidence="5 6">
        <dbReference type="Rhea" id="RHEA:75388"/>
    </physiologicalReaction>
</comment>
<evidence type="ECO:0000313" key="7">
    <source>
        <dbReference type="EMBL" id="CAD7645447.1"/>
    </source>
</evidence>
<dbReference type="GO" id="GO:0006400">
    <property type="term" value="P:tRNA modification"/>
    <property type="evidence" value="ECO:0007669"/>
    <property type="project" value="TreeGrafter"/>
</dbReference>
<reference evidence="7" key="1">
    <citation type="submission" date="2020-11" db="EMBL/GenBank/DDBJ databases">
        <authorList>
            <person name="Tran Van P."/>
        </authorList>
    </citation>
    <scope>NUCLEOTIDE SEQUENCE</scope>
</reference>
<gene>
    <name evidence="7" type="ORF">ONB1V03_LOCUS5213</name>
</gene>
<evidence type="ECO:0000256" key="6">
    <source>
        <dbReference type="RuleBase" id="RU365002"/>
    </source>
</evidence>
<dbReference type="AlphaFoldDB" id="A0A7R9LRN0"/>
<sequence>MSEKEIHFIDPLISSQFVVNAAKHVSIKDQGIQRLAQMLKSEIETKRYSTSVWKEHPLHPKVADQTTIDWIFVVDSLNFSFWANTDQDYTIEGHTGYWALCAAINRAIKKGIPITDPQFYSQVSEPEFREIFSTDNGIEIPLLLKRLEVLRESGRVLIEKFGSSFLNCIQESDSKATNLLKLIVNNFSSFRDQTIYRGQRVSFYKRAQILIADIWAAFEGNGFADFQDIDELTMFADYRVPQVLVYFDAIEYSQQLNDILKDENHLFKSGDEYEVEIRAASIVAVHRITQLIKTMNNSSINSVIIDFYLWDYRRENSQPIDEKTPFHRVRDIFY</sequence>
<dbReference type="PANTHER" id="PTHR21314">
    <property type="entry name" value="QUEUOSINE 5'-PHOSPHATE N-GLYCOSYLASE_HYDROLASE-RELATED"/>
    <property type="match status" value="1"/>
</dbReference>